<feature type="transmembrane region" description="Helical" evidence="8">
    <location>
        <begin position="136"/>
        <end position="157"/>
    </location>
</feature>
<dbReference type="PANTHER" id="PTHR45436">
    <property type="entry name" value="SENSOR HISTIDINE KINASE YKOH"/>
    <property type="match status" value="1"/>
</dbReference>
<evidence type="ECO:0000256" key="5">
    <source>
        <dbReference type="ARBA" id="ARBA00022692"/>
    </source>
</evidence>
<dbReference type="Gene3D" id="3.30.565.10">
    <property type="entry name" value="Histidine kinase-like ATPase, C-terminal domain"/>
    <property type="match status" value="1"/>
</dbReference>
<keyword evidence="3" id="KW-0597">Phosphoprotein</keyword>
<keyword evidence="4" id="KW-0808">Transferase</keyword>
<feature type="domain" description="Histidine kinase" evidence="9">
    <location>
        <begin position="224"/>
        <end position="423"/>
    </location>
</feature>
<sequence>MNKLLDQSLRPLVIYALVVLIVSIPFYFLTINWIWENELDKHHYAIREKLEKRLTSLNLPDSSVTEMIGVLDKVQPGFSFTQATAPSADSSYTLIRFDTFMKDREQFRCLTTDIRVNGTLLRVLIETNMEEIDETILAIAAVTIFFFIVLFAGFIYLNRRTSLRVWRPFYDTLASLNAFRLEGGKPVAFPVSQVTEFSDLNQSLDRLIDASLASFRQQKEFTENASHELQTPLAVVKTKLDLLLQSHLLDQPQMQILEDAYQAINRVTRINKNLLLLAKIEHAQFDNQLDISVPGLLAELSAQFADRFESSGIRCTQQVSEMTLQANPILLEILLTNLLVNALRYTPAGGSVSVRSDQRKLIFDNTGISPLNEQNLFRRFAQASVEHAGSGLGLAIAREICERYGWQITYHFNCGHHHFTVSF</sequence>
<name>A0A1H7AV93_9BACT</name>
<gene>
    <name evidence="10" type="ORF">SAMN04487995_5907</name>
</gene>
<dbReference type="SMART" id="SM00388">
    <property type="entry name" value="HisKA"/>
    <property type="match status" value="1"/>
</dbReference>
<evidence type="ECO:0000256" key="6">
    <source>
        <dbReference type="ARBA" id="ARBA00022777"/>
    </source>
</evidence>
<dbReference type="GO" id="GO:0000155">
    <property type="term" value="F:phosphorelay sensor kinase activity"/>
    <property type="evidence" value="ECO:0007669"/>
    <property type="project" value="InterPro"/>
</dbReference>
<dbReference type="Pfam" id="PF02518">
    <property type="entry name" value="HATPase_c"/>
    <property type="match status" value="1"/>
</dbReference>
<dbReference type="STRING" id="408657.SAMN04487995_5907"/>
<dbReference type="PANTHER" id="PTHR45436:SF5">
    <property type="entry name" value="SENSOR HISTIDINE KINASE TRCS"/>
    <property type="match status" value="1"/>
</dbReference>
<reference evidence="10 11" key="1">
    <citation type="submission" date="2016-10" db="EMBL/GenBank/DDBJ databases">
        <authorList>
            <person name="de Groot N.N."/>
        </authorList>
    </citation>
    <scope>NUCLEOTIDE SEQUENCE [LARGE SCALE GENOMIC DNA]</scope>
    <source>
        <strain evidence="10 11">DSM 19938</strain>
    </source>
</reference>
<protein>
    <recommendedName>
        <fullName evidence="2">histidine kinase</fullName>
        <ecNumber evidence="2">2.7.13.3</ecNumber>
    </recommendedName>
</protein>
<comment type="catalytic activity">
    <reaction evidence="1">
        <text>ATP + protein L-histidine = ADP + protein N-phospho-L-histidine.</text>
        <dbReference type="EC" id="2.7.13.3"/>
    </reaction>
</comment>
<accession>A0A1H7AV93</accession>
<evidence type="ECO:0000259" key="9">
    <source>
        <dbReference type="PROSITE" id="PS50109"/>
    </source>
</evidence>
<dbReference type="Proteomes" id="UP000199532">
    <property type="component" value="Unassembled WGS sequence"/>
</dbReference>
<dbReference type="CDD" id="cd00082">
    <property type="entry name" value="HisKA"/>
    <property type="match status" value="1"/>
</dbReference>
<keyword evidence="11" id="KW-1185">Reference proteome</keyword>
<evidence type="ECO:0000256" key="3">
    <source>
        <dbReference type="ARBA" id="ARBA00022553"/>
    </source>
</evidence>
<dbReference type="EC" id="2.7.13.3" evidence="2"/>
<dbReference type="Gene3D" id="1.10.287.130">
    <property type="match status" value="1"/>
</dbReference>
<dbReference type="InterPro" id="IPR005467">
    <property type="entry name" value="His_kinase_dom"/>
</dbReference>
<dbReference type="SUPFAM" id="SSF55874">
    <property type="entry name" value="ATPase domain of HSP90 chaperone/DNA topoisomerase II/histidine kinase"/>
    <property type="match status" value="1"/>
</dbReference>
<keyword evidence="7 8" id="KW-1133">Transmembrane helix</keyword>
<dbReference type="RefSeq" id="WP_177197156.1">
    <property type="nucleotide sequence ID" value="NZ_FNXY01000011.1"/>
</dbReference>
<dbReference type="CDD" id="cd00075">
    <property type="entry name" value="HATPase"/>
    <property type="match status" value="1"/>
</dbReference>
<dbReference type="EMBL" id="FNXY01000011">
    <property type="protein sequence ID" value="SEJ68554.1"/>
    <property type="molecule type" value="Genomic_DNA"/>
</dbReference>
<dbReference type="GO" id="GO:0005886">
    <property type="term" value="C:plasma membrane"/>
    <property type="evidence" value="ECO:0007669"/>
    <property type="project" value="TreeGrafter"/>
</dbReference>
<evidence type="ECO:0000256" key="4">
    <source>
        <dbReference type="ARBA" id="ARBA00022679"/>
    </source>
</evidence>
<dbReference type="PROSITE" id="PS50109">
    <property type="entry name" value="HIS_KIN"/>
    <property type="match status" value="1"/>
</dbReference>
<keyword evidence="5 8" id="KW-0812">Transmembrane</keyword>
<dbReference type="InterPro" id="IPR036097">
    <property type="entry name" value="HisK_dim/P_sf"/>
</dbReference>
<evidence type="ECO:0000313" key="10">
    <source>
        <dbReference type="EMBL" id="SEJ68554.1"/>
    </source>
</evidence>
<proteinExistence type="predicted"/>
<dbReference type="InterPro" id="IPR050428">
    <property type="entry name" value="TCS_sensor_his_kinase"/>
</dbReference>
<dbReference type="InterPro" id="IPR003594">
    <property type="entry name" value="HATPase_dom"/>
</dbReference>
<evidence type="ECO:0000256" key="7">
    <source>
        <dbReference type="ARBA" id="ARBA00022989"/>
    </source>
</evidence>
<feature type="transmembrane region" description="Helical" evidence="8">
    <location>
        <begin position="12"/>
        <end position="35"/>
    </location>
</feature>
<organism evidence="10 11">
    <name type="scientific">Dyadobacter koreensis</name>
    <dbReference type="NCBI Taxonomy" id="408657"/>
    <lineage>
        <taxon>Bacteria</taxon>
        <taxon>Pseudomonadati</taxon>
        <taxon>Bacteroidota</taxon>
        <taxon>Cytophagia</taxon>
        <taxon>Cytophagales</taxon>
        <taxon>Spirosomataceae</taxon>
        <taxon>Dyadobacter</taxon>
    </lineage>
</organism>
<dbReference type="SMART" id="SM00387">
    <property type="entry name" value="HATPase_c"/>
    <property type="match status" value="1"/>
</dbReference>
<evidence type="ECO:0000256" key="2">
    <source>
        <dbReference type="ARBA" id="ARBA00012438"/>
    </source>
</evidence>
<dbReference type="InterPro" id="IPR036890">
    <property type="entry name" value="HATPase_C_sf"/>
</dbReference>
<evidence type="ECO:0000256" key="8">
    <source>
        <dbReference type="SAM" id="Phobius"/>
    </source>
</evidence>
<dbReference type="InterPro" id="IPR003661">
    <property type="entry name" value="HisK_dim/P_dom"/>
</dbReference>
<keyword evidence="8" id="KW-0472">Membrane</keyword>
<dbReference type="Pfam" id="PF00512">
    <property type="entry name" value="HisKA"/>
    <property type="match status" value="1"/>
</dbReference>
<keyword evidence="6 10" id="KW-0418">Kinase</keyword>
<dbReference type="AlphaFoldDB" id="A0A1H7AV93"/>
<evidence type="ECO:0000313" key="11">
    <source>
        <dbReference type="Proteomes" id="UP000199532"/>
    </source>
</evidence>
<evidence type="ECO:0000256" key="1">
    <source>
        <dbReference type="ARBA" id="ARBA00000085"/>
    </source>
</evidence>
<dbReference type="SUPFAM" id="SSF47384">
    <property type="entry name" value="Homodimeric domain of signal transducing histidine kinase"/>
    <property type="match status" value="1"/>
</dbReference>